<reference evidence="5" key="2">
    <citation type="journal article" date="2015" name="Fish Shellfish Immunol.">
        <title>Early steps in the European eel (Anguilla anguilla)-Vibrio vulnificus interaction in the gills: Role of the RtxA13 toxin.</title>
        <authorList>
            <person name="Callol A."/>
            <person name="Pajuelo D."/>
            <person name="Ebbesson L."/>
            <person name="Teles M."/>
            <person name="MacKenzie S."/>
            <person name="Amaro C."/>
        </authorList>
    </citation>
    <scope>NUCLEOTIDE SEQUENCE</scope>
</reference>
<protein>
    <recommendedName>
        <fullName evidence="4">Enolase C-terminal domain-containing protein</fullName>
    </recommendedName>
</protein>
<dbReference type="PANTHER" id="PTHR13794:SF58">
    <property type="entry name" value="MITOCHONDRIAL ENOLASE SUPERFAMILY MEMBER 1"/>
    <property type="match status" value="1"/>
</dbReference>
<reference evidence="5" key="1">
    <citation type="submission" date="2014-11" db="EMBL/GenBank/DDBJ databases">
        <authorList>
            <person name="Amaro Gonzalez C."/>
        </authorList>
    </citation>
    <scope>NUCLEOTIDE SEQUENCE</scope>
</reference>
<dbReference type="PANTHER" id="PTHR13794">
    <property type="entry name" value="ENOLASE SUPERFAMILY, MANDELATE RACEMASE"/>
    <property type="match status" value="1"/>
</dbReference>
<evidence type="ECO:0000256" key="1">
    <source>
        <dbReference type="ARBA" id="ARBA00001946"/>
    </source>
</evidence>
<keyword evidence="3" id="KW-0460">Magnesium</keyword>
<accession>A0A0E9QFS4</accession>
<dbReference type="GO" id="GO:0000287">
    <property type="term" value="F:magnesium ion binding"/>
    <property type="evidence" value="ECO:0007669"/>
    <property type="project" value="TreeGrafter"/>
</dbReference>
<organism evidence="5">
    <name type="scientific">Anguilla anguilla</name>
    <name type="common">European freshwater eel</name>
    <name type="synonym">Muraena anguilla</name>
    <dbReference type="NCBI Taxonomy" id="7936"/>
    <lineage>
        <taxon>Eukaryota</taxon>
        <taxon>Metazoa</taxon>
        <taxon>Chordata</taxon>
        <taxon>Craniata</taxon>
        <taxon>Vertebrata</taxon>
        <taxon>Euteleostomi</taxon>
        <taxon>Actinopterygii</taxon>
        <taxon>Neopterygii</taxon>
        <taxon>Teleostei</taxon>
        <taxon>Anguilliformes</taxon>
        <taxon>Anguillidae</taxon>
        <taxon>Anguilla</taxon>
    </lineage>
</organism>
<dbReference type="InterPro" id="IPR029065">
    <property type="entry name" value="Enolase_C-like"/>
</dbReference>
<comment type="cofactor">
    <cofactor evidence="1">
        <name>Mg(2+)</name>
        <dbReference type="ChEBI" id="CHEBI:18420"/>
    </cofactor>
</comment>
<dbReference type="EMBL" id="GBXM01093245">
    <property type="protein sequence ID" value="JAH15332.1"/>
    <property type="molecule type" value="Transcribed_RNA"/>
</dbReference>
<evidence type="ECO:0000256" key="3">
    <source>
        <dbReference type="ARBA" id="ARBA00022842"/>
    </source>
</evidence>
<evidence type="ECO:0000313" key="5">
    <source>
        <dbReference type="EMBL" id="JAH15332.1"/>
    </source>
</evidence>
<dbReference type="GO" id="GO:0016836">
    <property type="term" value="F:hydro-lyase activity"/>
    <property type="evidence" value="ECO:0007669"/>
    <property type="project" value="TreeGrafter"/>
</dbReference>
<dbReference type="InterPro" id="IPR036849">
    <property type="entry name" value="Enolase-like_C_sf"/>
</dbReference>
<evidence type="ECO:0000256" key="2">
    <source>
        <dbReference type="ARBA" id="ARBA00022723"/>
    </source>
</evidence>
<name>A0A0E9QFS4_ANGAN</name>
<dbReference type="GO" id="GO:0016052">
    <property type="term" value="P:carbohydrate catabolic process"/>
    <property type="evidence" value="ECO:0007669"/>
    <property type="project" value="TreeGrafter"/>
</dbReference>
<proteinExistence type="predicted"/>
<dbReference type="Pfam" id="PF13378">
    <property type="entry name" value="MR_MLE_C"/>
    <property type="match status" value="1"/>
</dbReference>
<sequence>MFKQFLQASALQFVQIDSCRLGSVNENLAVLLMACKFQVPGMPPCRGCGSL</sequence>
<keyword evidence="2" id="KW-0479">Metal-binding</keyword>
<dbReference type="Gene3D" id="3.20.20.120">
    <property type="entry name" value="Enolase-like C-terminal domain"/>
    <property type="match status" value="1"/>
</dbReference>
<feature type="domain" description="Enolase C-terminal" evidence="4">
    <location>
        <begin position="1"/>
        <end position="45"/>
    </location>
</feature>
<dbReference type="AlphaFoldDB" id="A0A0E9QFS4"/>
<dbReference type="InterPro" id="IPR046945">
    <property type="entry name" value="RHMD-like"/>
</dbReference>
<evidence type="ECO:0000259" key="4">
    <source>
        <dbReference type="Pfam" id="PF13378"/>
    </source>
</evidence>
<dbReference type="SUPFAM" id="SSF51604">
    <property type="entry name" value="Enolase C-terminal domain-like"/>
    <property type="match status" value="1"/>
</dbReference>